<evidence type="ECO:0000256" key="3">
    <source>
        <dbReference type="ARBA" id="ARBA00022989"/>
    </source>
</evidence>
<name>A0AAD9M4T1_9PEZI</name>
<organism evidence="9 10">
    <name type="scientific">Colletotrichum zoysiae</name>
    <dbReference type="NCBI Taxonomy" id="1216348"/>
    <lineage>
        <taxon>Eukaryota</taxon>
        <taxon>Fungi</taxon>
        <taxon>Dikarya</taxon>
        <taxon>Ascomycota</taxon>
        <taxon>Pezizomycotina</taxon>
        <taxon>Sordariomycetes</taxon>
        <taxon>Hypocreomycetidae</taxon>
        <taxon>Glomerellales</taxon>
        <taxon>Glomerellaceae</taxon>
        <taxon>Colletotrichum</taxon>
        <taxon>Colletotrichum graminicola species complex</taxon>
    </lineage>
</organism>
<gene>
    <name evidence="9" type="ORF">LX32DRAFT_693587</name>
</gene>
<keyword evidence="3 7" id="KW-1133">Transmembrane helix</keyword>
<dbReference type="EMBL" id="MU842870">
    <property type="protein sequence ID" value="KAK2028950.1"/>
    <property type="molecule type" value="Genomic_DNA"/>
</dbReference>
<feature type="region of interest" description="Disordered" evidence="6">
    <location>
        <begin position="424"/>
        <end position="443"/>
    </location>
</feature>
<feature type="region of interest" description="Disordered" evidence="6">
    <location>
        <begin position="353"/>
        <end position="389"/>
    </location>
</feature>
<feature type="compositionally biased region" description="Basic and acidic residues" evidence="6">
    <location>
        <begin position="375"/>
        <end position="384"/>
    </location>
</feature>
<reference evidence="9" key="1">
    <citation type="submission" date="2021-06" db="EMBL/GenBank/DDBJ databases">
        <title>Comparative genomics, transcriptomics and evolutionary studies reveal genomic signatures of adaptation to plant cell wall in hemibiotrophic fungi.</title>
        <authorList>
            <consortium name="DOE Joint Genome Institute"/>
            <person name="Baroncelli R."/>
            <person name="Diaz J.F."/>
            <person name="Benocci T."/>
            <person name="Peng M."/>
            <person name="Battaglia E."/>
            <person name="Haridas S."/>
            <person name="Andreopoulos W."/>
            <person name="Labutti K."/>
            <person name="Pangilinan J."/>
            <person name="Floch G.L."/>
            <person name="Makela M.R."/>
            <person name="Henrissat B."/>
            <person name="Grigoriev I.V."/>
            <person name="Crouch J.A."/>
            <person name="De Vries R.P."/>
            <person name="Sukno S.A."/>
            <person name="Thon M.R."/>
        </authorList>
    </citation>
    <scope>NUCLEOTIDE SEQUENCE</scope>
    <source>
        <strain evidence="9">MAFF235873</strain>
    </source>
</reference>
<feature type="transmembrane region" description="Helical" evidence="7">
    <location>
        <begin position="181"/>
        <end position="202"/>
    </location>
</feature>
<protein>
    <recommendedName>
        <fullName evidence="8">Rhodopsin domain-containing protein</fullName>
    </recommendedName>
</protein>
<dbReference type="PANTHER" id="PTHR33048:SF149">
    <property type="entry name" value="UBID FAMILY DECARBOXYLASE"/>
    <property type="match status" value="1"/>
</dbReference>
<dbReference type="Proteomes" id="UP001232148">
    <property type="component" value="Unassembled WGS sequence"/>
</dbReference>
<feature type="compositionally biased region" description="Polar residues" evidence="6">
    <location>
        <begin position="358"/>
        <end position="367"/>
    </location>
</feature>
<dbReference type="InterPro" id="IPR049326">
    <property type="entry name" value="Rhodopsin_dom_fungi"/>
</dbReference>
<accession>A0AAD9M4T1</accession>
<keyword evidence="10" id="KW-1185">Reference proteome</keyword>
<feature type="transmembrane region" description="Helical" evidence="7">
    <location>
        <begin position="137"/>
        <end position="161"/>
    </location>
</feature>
<evidence type="ECO:0000313" key="9">
    <source>
        <dbReference type="EMBL" id="KAK2028950.1"/>
    </source>
</evidence>
<evidence type="ECO:0000256" key="5">
    <source>
        <dbReference type="ARBA" id="ARBA00038359"/>
    </source>
</evidence>
<comment type="subcellular location">
    <subcellularLocation>
        <location evidence="1">Membrane</location>
        <topology evidence="1">Multi-pass membrane protein</topology>
    </subcellularLocation>
</comment>
<comment type="similarity">
    <text evidence="5">Belongs to the SAT4 family.</text>
</comment>
<feature type="domain" description="Rhodopsin" evidence="8">
    <location>
        <begin position="43"/>
        <end position="270"/>
    </location>
</feature>
<dbReference type="Pfam" id="PF20684">
    <property type="entry name" value="Fung_rhodopsin"/>
    <property type="match status" value="1"/>
</dbReference>
<keyword evidence="4 7" id="KW-0472">Membrane</keyword>
<evidence type="ECO:0000256" key="1">
    <source>
        <dbReference type="ARBA" id="ARBA00004141"/>
    </source>
</evidence>
<evidence type="ECO:0000256" key="4">
    <source>
        <dbReference type="ARBA" id="ARBA00023136"/>
    </source>
</evidence>
<evidence type="ECO:0000313" key="10">
    <source>
        <dbReference type="Proteomes" id="UP001232148"/>
    </source>
</evidence>
<evidence type="ECO:0000256" key="2">
    <source>
        <dbReference type="ARBA" id="ARBA00022692"/>
    </source>
</evidence>
<dbReference type="PANTHER" id="PTHR33048">
    <property type="entry name" value="PTH11-LIKE INTEGRAL MEMBRANE PROTEIN (AFU_ORTHOLOGUE AFUA_5G11245)"/>
    <property type="match status" value="1"/>
</dbReference>
<evidence type="ECO:0000259" key="8">
    <source>
        <dbReference type="Pfam" id="PF20684"/>
    </source>
</evidence>
<feature type="transmembrane region" description="Helical" evidence="7">
    <location>
        <begin position="247"/>
        <end position="269"/>
    </location>
</feature>
<evidence type="ECO:0000256" key="6">
    <source>
        <dbReference type="SAM" id="MobiDB-lite"/>
    </source>
</evidence>
<dbReference type="AlphaFoldDB" id="A0AAD9M4T1"/>
<dbReference type="GO" id="GO:0016020">
    <property type="term" value="C:membrane"/>
    <property type="evidence" value="ECO:0007669"/>
    <property type="project" value="UniProtKB-SubCell"/>
</dbReference>
<comment type="caution">
    <text evidence="9">The sequence shown here is derived from an EMBL/GenBank/DDBJ whole genome shotgun (WGS) entry which is preliminary data.</text>
</comment>
<feature type="transmembrane region" description="Helical" evidence="7">
    <location>
        <begin position="106"/>
        <end position="125"/>
    </location>
</feature>
<dbReference type="InterPro" id="IPR052337">
    <property type="entry name" value="SAT4-like"/>
</dbReference>
<evidence type="ECO:0000256" key="7">
    <source>
        <dbReference type="SAM" id="Phobius"/>
    </source>
</evidence>
<feature type="transmembrane region" description="Helical" evidence="7">
    <location>
        <begin position="214"/>
        <end position="235"/>
    </location>
</feature>
<proteinExistence type="inferred from homology"/>
<feature type="transmembrane region" description="Helical" evidence="7">
    <location>
        <begin position="17"/>
        <end position="33"/>
    </location>
</feature>
<keyword evidence="2 7" id="KW-0812">Transmembrane</keyword>
<feature type="transmembrane region" description="Helical" evidence="7">
    <location>
        <begin position="49"/>
        <end position="69"/>
    </location>
</feature>
<sequence length="443" mass="48401">MVDVDVVFAGRLAREGWTLYGLGMTFLLLRLYGRARRLGGVAYYQADDYLEILAALFYTLLLVTLNKIIDQGGSNLFPPEQLATFTAEDVSARVAGSKIVLVSEQAMLNVIYALKACVLVFYTRLTLGLAARRFVRFLAAYVAVGWAATQVTMFAACRPFAGYWAVPPPDPQCATYERYAVLQGFFNITSDVLLLLVPLPLVSRMRIAWRQKAVLVFVFGLGLAVVAAALLTKVFNLRDPYSPGYMLWYVREASVAVCVSNLPLVWPLLREWFPCLRALTAPGEVPTPWSVVRSKTVNGSTTAGLAATTLRTQRGGGGGGSQHAAGTVMEAARGDMSFDEFRDWLNAADRELRRPSSGLHSPSTQRHTVGGLGDDPEKSPLERGGRRRSSLPDIFVMGWGSAEPNPRRLTAELDPERGALWSCFGPGQGLYPEPKAADAGRAK</sequence>